<evidence type="ECO:0000313" key="2">
    <source>
        <dbReference type="Proteomes" id="UP000467840"/>
    </source>
</evidence>
<dbReference type="EMBL" id="JAAGAX010000002">
    <property type="protein sequence ID" value="KAF2321928.1"/>
    <property type="molecule type" value="Genomic_DNA"/>
</dbReference>
<accession>A0A6A6NBQ9</accession>
<protein>
    <recommendedName>
        <fullName evidence="3">Transposase MuDR plant domain-containing protein</fullName>
    </recommendedName>
</protein>
<evidence type="ECO:0008006" key="3">
    <source>
        <dbReference type="Google" id="ProtNLM"/>
    </source>
</evidence>
<keyword evidence="2" id="KW-1185">Reference proteome</keyword>
<evidence type="ECO:0000313" key="1">
    <source>
        <dbReference type="EMBL" id="KAF2321928.1"/>
    </source>
</evidence>
<sequence>MSSSDLGSYEFKDDTFDESENDSIMRKSRKVRFNKNANNLIFYLGMEFANAKEFKKAIGKYSIATRIEKGQPLIVKTFKAAHKCYRIFKNLRVTAQFLANYFKRIIYTNFETKVKELQDFAKEELRIHVSYSKCKRVKRLLVKEMDGSYKMEFGQIKAYVAEIERSNPRLACKVELSIKGLRQGKRVFYRMFVYFDACKKGWLGGYRPIKVVDGAFLKGICKE</sequence>
<comment type="caution">
    <text evidence="1">The sequence shown here is derived from an EMBL/GenBank/DDBJ whole genome shotgun (WGS) entry which is preliminary data.</text>
</comment>
<organism evidence="1 2">
    <name type="scientific">Hevea brasiliensis</name>
    <name type="common">Para rubber tree</name>
    <name type="synonym">Siphonia brasiliensis</name>
    <dbReference type="NCBI Taxonomy" id="3981"/>
    <lineage>
        <taxon>Eukaryota</taxon>
        <taxon>Viridiplantae</taxon>
        <taxon>Streptophyta</taxon>
        <taxon>Embryophyta</taxon>
        <taxon>Tracheophyta</taxon>
        <taxon>Spermatophyta</taxon>
        <taxon>Magnoliopsida</taxon>
        <taxon>eudicotyledons</taxon>
        <taxon>Gunneridae</taxon>
        <taxon>Pentapetalae</taxon>
        <taxon>rosids</taxon>
        <taxon>fabids</taxon>
        <taxon>Malpighiales</taxon>
        <taxon>Euphorbiaceae</taxon>
        <taxon>Crotonoideae</taxon>
        <taxon>Micrandreae</taxon>
        <taxon>Hevea</taxon>
    </lineage>
</organism>
<gene>
    <name evidence="1" type="ORF">GH714_004614</name>
</gene>
<dbReference type="AlphaFoldDB" id="A0A6A6NBQ9"/>
<name>A0A6A6NBQ9_HEVBR</name>
<dbReference type="PANTHER" id="PTHR31973:SF189">
    <property type="entry name" value="TRANSPOSASE, MUDR, PLANT, MULE TRANSPOSASE DOMAIN PROTEIN-RELATED"/>
    <property type="match status" value="1"/>
</dbReference>
<dbReference type="Proteomes" id="UP000467840">
    <property type="component" value="Chromosome 11"/>
</dbReference>
<reference evidence="1 2" key="1">
    <citation type="journal article" date="2020" name="Mol. Plant">
        <title>The Chromosome-Based Rubber Tree Genome Provides New Insights into Spurge Genome Evolution and Rubber Biosynthesis.</title>
        <authorList>
            <person name="Liu J."/>
            <person name="Shi C."/>
            <person name="Shi C.C."/>
            <person name="Li W."/>
            <person name="Zhang Q.J."/>
            <person name="Zhang Y."/>
            <person name="Li K."/>
            <person name="Lu H.F."/>
            <person name="Shi C."/>
            <person name="Zhu S.T."/>
            <person name="Xiao Z.Y."/>
            <person name="Nan H."/>
            <person name="Yue Y."/>
            <person name="Zhu X.G."/>
            <person name="Wu Y."/>
            <person name="Hong X.N."/>
            <person name="Fan G.Y."/>
            <person name="Tong Y."/>
            <person name="Zhang D."/>
            <person name="Mao C.L."/>
            <person name="Liu Y.L."/>
            <person name="Hao S.J."/>
            <person name="Liu W.Q."/>
            <person name="Lv M.Q."/>
            <person name="Zhang H.B."/>
            <person name="Liu Y."/>
            <person name="Hu-Tang G.R."/>
            <person name="Wang J.P."/>
            <person name="Wang J.H."/>
            <person name="Sun Y.H."/>
            <person name="Ni S.B."/>
            <person name="Chen W.B."/>
            <person name="Zhang X.C."/>
            <person name="Jiao Y.N."/>
            <person name="Eichler E.E."/>
            <person name="Li G.H."/>
            <person name="Liu X."/>
            <person name="Gao L.Z."/>
        </authorList>
    </citation>
    <scope>NUCLEOTIDE SEQUENCE [LARGE SCALE GENOMIC DNA]</scope>
    <source>
        <strain evidence="2">cv. GT1</strain>
        <tissue evidence="1">Leaf</tissue>
    </source>
</reference>
<proteinExistence type="predicted"/>
<dbReference type="PANTHER" id="PTHR31973">
    <property type="entry name" value="POLYPROTEIN, PUTATIVE-RELATED"/>
    <property type="match status" value="1"/>
</dbReference>